<dbReference type="GO" id="GO:0015562">
    <property type="term" value="F:efflux transmembrane transporter activity"/>
    <property type="evidence" value="ECO:0007669"/>
    <property type="project" value="TreeGrafter"/>
</dbReference>
<dbReference type="InterPro" id="IPR006143">
    <property type="entry name" value="RND_pump_MFP"/>
</dbReference>
<evidence type="ECO:0000313" key="7">
    <source>
        <dbReference type="EMBL" id="PZF76639.1"/>
    </source>
</evidence>
<keyword evidence="2" id="KW-0175">Coiled coil</keyword>
<keyword evidence="3" id="KW-1133">Transmembrane helix</keyword>
<dbReference type="Pfam" id="PF25876">
    <property type="entry name" value="HH_MFP_RND"/>
    <property type="match status" value="1"/>
</dbReference>
<evidence type="ECO:0000256" key="1">
    <source>
        <dbReference type="ARBA" id="ARBA00009477"/>
    </source>
</evidence>
<keyword evidence="8" id="KW-1185">Reference proteome</keyword>
<keyword evidence="3" id="KW-0472">Membrane</keyword>
<evidence type="ECO:0000313" key="8">
    <source>
        <dbReference type="Proteomes" id="UP000248795"/>
    </source>
</evidence>
<dbReference type="GO" id="GO:1990281">
    <property type="term" value="C:efflux pump complex"/>
    <property type="evidence" value="ECO:0007669"/>
    <property type="project" value="TreeGrafter"/>
</dbReference>
<dbReference type="Gene3D" id="2.40.50.100">
    <property type="match status" value="1"/>
</dbReference>
<dbReference type="Gene3D" id="2.40.30.170">
    <property type="match status" value="1"/>
</dbReference>
<accession>A0A2W2BK97</accession>
<feature type="domain" description="Multidrug resistance protein MdtA-like barrel-sandwich hybrid" evidence="5">
    <location>
        <begin position="112"/>
        <end position="265"/>
    </location>
</feature>
<comment type="caution">
    <text evidence="7">The sequence shown here is derived from an EMBL/GenBank/DDBJ whole genome shotgun (WGS) entry which is preliminary data.</text>
</comment>
<dbReference type="FunFam" id="2.40.30.170:FF:000010">
    <property type="entry name" value="Efflux RND transporter periplasmic adaptor subunit"/>
    <property type="match status" value="1"/>
</dbReference>
<dbReference type="PANTHER" id="PTHR30469:SF33">
    <property type="entry name" value="SLR1207 PROTEIN"/>
    <property type="match status" value="1"/>
</dbReference>
<feature type="domain" description="CusB-like beta-barrel" evidence="6">
    <location>
        <begin position="277"/>
        <end position="351"/>
    </location>
</feature>
<protein>
    <submittedName>
        <fullName evidence="7">Efflux RND transporter periplasmic adaptor subunit</fullName>
    </submittedName>
</protein>
<evidence type="ECO:0000259" key="5">
    <source>
        <dbReference type="Pfam" id="PF25917"/>
    </source>
</evidence>
<dbReference type="Proteomes" id="UP000248795">
    <property type="component" value="Unassembled WGS sequence"/>
</dbReference>
<dbReference type="AlphaFoldDB" id="A0A2W2BK97"/>
<organism evidence="7 8">
    <name type="scientific">Aestuariivirga litoralis</name>
    <dbReference type="NCBI Taxonomy" id="2650924"/>
    <lineage>
        <taxon>Bacteria</taxon>
        <taxon>Pseudomonadati</taxon>
        <taxon>Pseudomonadota</taxon>
        <taxon>Alphaproteobacteria</taxon>
        <taxon>Hyphomicrobiales</taxon>
        <taxon>Aestuariivirgaceae</taxon>
        <taxon>Aestuariivirga</taxon>
    </lineage>
</organism>
<dbReference type="NCBIfam" id="TIGR01730">
    <property type="entry name" value="RND_mfp"/>
    <property type="match status" value="1"/>
</dbReference>
<keyword evidence="3" id="KW-0812">Transmembrane</keyword>
<comment type="similarity">
    <text evidence="1">Belongs to the membrane fusion protein (MFP) (TC 8.A.1) family.</text>
</comment>
<feature type="coiled-coil region" evidence="2">
    <location>
        <begin position="145"/>
        <end position="186"/>
    </location>
</feature>
<dbReference type="SUPFAM" id="SSF111369">
    <property type="entry name" value="HlyD-like secretion proteins"/>
    <property type="match status" value="1"/>
</dbReference>
<dbReference type="Gene3D" id="1.10.287.470">
    <property type="entry name" value="Helix hairpin bin"/>
    <property type="match status" value="1"/>
</dbReference>
<dbReference type="InterPro" id="IPR058792">
    <property type="entry name" value="Beta-barrel_RND_2"/>
</dbReference>
<name>A0A2W2BK97_9HYPH</name>
<evidence type="ECO:0000259" key="6">
    <source>
        <dbReference type="Pfam" id="PF25954"/>
    </source>
</evidence>
<reference evidence="8" key="1">
    <citation type="submission" date="2018-06" db="EMBL/GenBank/DDBJ databases">
        <title>Aestuariibacter litoralis strain KCTC 52945T.</title>
        <authorList>
            <person name="Li X."/>
            <person name="Salam N."/>
            <person name="Li J.-L."/>
            <person name="Chen Y.-M."/>
            <person name="Yang Z.-W."/>
            <person name="Zhang L.-Y."/>
            <person name="Han M.-X."/>
            <person name="Xiao M."/>
            <person name="Li W.-J."/>
        </authorList>
    </citation>
    <scope>NUCLEOTIDE SEQUENCE [LARGE SCALE GENOMIC DNA]</scope>
    <source>
        <strain evidence="8">KCTC 52945</strain>
    </source>
</reference>
<feature type="domain" description="Multidrug resistance protein MdtA-like alpha-helical hairpin" evidence="4">
    <location>
        <begin position="159"/>
        <end position="227"/>
    </location>
</feature>
<dbReference type="InterPro" id="IPR058624">
    <property type="entry name" value="MdtA-like_HH"/>
</dbReference>
<evidence type="ECO:0000256" key="2">
    <source>
        <dbReference type="SAM" id="Coils"/>
    </source>
</evidence>
<dbReference type="PANTHER" id="PTHR30469">
    <property type="entry name" value="MULTIDRUG RESISTANCE PROTEIN MDTA"/>
    <property type="match status" value="1"/>
</dbReference>
<proteinExistence type="inferred from homology"/>
<evidence type="ECO:0000259" key="4">
    <source>
        <dbReference type="Pfam" id="PF25876"/>
    </source>
</evidence>
<dbReference type="Pfam" id="PF25917">
    <property type="entry name" value="BSH_RND"/>
    <property type="match status" value="1"/>
</dbReference>
<gene>
    <name evidence="7" type="ORF">DK847_12650</name>
</gene>
<sequence length="451" mass="47937">MACKSAPRRICAVIHVYPPDPDNALDQMNIQSPPGPAEIEAMLGLDPKSRRKRRGRRLLWLALLALALGGIAWWVMAGQGGGKAISYDTAPAETKTIVVRVQATGNIQPTTEVEVSSERSGVIRTVNVKANSVVKKGDVLAELDTERLQAELARGKAALAATEARLADAKATLNEKQILFERAEKLSARGVSSTQDLDTARAAKARAEAGVVAAQADIAVAKADMAMTETDLTKTRILSPVNGIVLKRDAEPGQTVASSFQAPVLFTLAEDLAHMQLEADVDEADIGAVREGQKASFTVDAYPGKSFPAVIDTIEYSPEVTDNVVTYKAVLTVDNDELLLRPGMTATAQIVVQEVADALAVPNAALRYTPPKEQKQPGFSVMNMFIPRMPPARKNTAPAADGTRTLYVLENGAPKEVTVHVGVTDGKDTVIESGGVKPGDEVIISSRTSGT</sequence>
<dbReference type="InterPro" id="IPR058625">
    <property type="entry name" value="MdtA-like_BSH"/>
</dbReference>
<evidence type="ECO:0000256" key="3">
    <source>
        <dbReference type="SAM" id="Phobius"/>
    </source>
</evidence>
<feature type="transmembrane region" description="Helical" evidence="3">
    <location>
        <begin position="58"/>
        <end position="76"/>
    </location>
</feature>
<dbReference type="EMBL" id="QKVK01000005">
    <property type="protein sequence ID" value="PZF76639.1"/>
    <property type="molecule type" value="Genomic_DNA"/>
</dbReference>
<dbReference type="Pfam" id="PF25954">
    <property type="entry name" value="Beta-barrel_RND_2"/>
    <property type="match status" value="1"/>
</dbReference>